<evidence type="ECO:0000256" key="2">
    <source>
        <dbReference type="ARBA" id="ARBA00006337"/>
    </source>
</evidence>
<dbReference type="InterPro" id="IPR046342">
    <property type="entry name" value="CBS_dom_sf"/>
</dbReference>
<dbReference type="PROSITE" id="PS51846">
    <property type="entry name" value="CNNM"/>
    <property type="match status" value="1"/>
</dbReference>
<evidence type="ECO:0000256" key="6">
    <source>
        <dbReference type="ARBA" id="ARBA00022989"/>
    </source>
</evidence>
<evidence type="ECO:0000256" key="4">
    <source>
        <dbReference type="ARBA" id="ARBA00022692"/>
    </source>
</evidence>
<dbReference type="OrthoDB" id="9797674at2"/>
<keyword evidence="8 10" id="KW-0472">Membrane</keyword>
<reference evidence="14 15" key="1">
    <citation type="submission" date="2016-03" db="EMBL/GenBank/DDBJ databases">
        <authorList>
            <person name="Ploux O."/>
        </authorList>
    </citation>
    <scope>NUCLEOTIDE SEQUENCE [LARGE SCALE GENOMIC DNA]</scope>
    <source>
        <strain evidence="14 15">R-45363</strain>
    </source>
</reference>
<evidence type="ECO:0000256" key="5">
    <source>
        <dbReference type="ARBA" id="ARBA00022737"/>
    </source>
</evidence>
<dbReference type="GO" id="GO:0005886">
    <property type="term" value="C:plasma membrane"/>
    <property type="evidence" value="ECO:0007669"/>
    <property type="project" value="UniProtKB-SubCell"/>
</dbReference>
<dbReference type="InterPro" id="IPR044751">
    <property type="entry name" value="Ion_transp-like_CBS"/>
</dbReference>
<protein>
    <submittedName>
        <fullName evidence="14">Magnesium/cobalt efflux protein</fullName>
    </submittedName>
</protein>
<dbReference type="InterPro" id="IPR002550">
    <property type="entry name" value="CNNM"/>
</dbReference>
<comment type="caution">
    <text evidence="14">The sequence shown here is derived from an EMBL/GenBank/DDBJ whole genome shotgun (WGS) entry which is preliminary data.</text>
</comment>
<evidence type="ECO:0000256" key="3">
    <source>
        <dbReference type="ARBA" id="ARBA00022475"/>
    </source>
</evidence>
<dbReference type="EMBL" id="LUUG01000093">
    <property type="protein sequence ID" value="OAI01085.1"/>
    <property type="molecule type" value="Genomic_DNA"/>
</dbReference>
<dbReference type="SMART" id="SM01091">
    <property type="entry name" value="CorC_HlyC"/>
    <property type="match status" value="1"/>
</dbReference>
<keyword evidence="7 9" id="KW-0129">CBS domain</keyword>
<evidence type="ECO:0000256" key="8">
    <source>
        <dbReference type="ARBA" id="ARBA00023136"/>
    </source>
</evidence>
<keyword evidence="3" id="KW-1003">Cell membrane</keyword>
<dbReference type="AlphaFoldDB" id="A0A177M6T7"/>
<evidence type="ECO:0000256" key="10">
    <source>
        <dbReference type="PROSITE-ProRule" id="PRU01193"/>
    </source>
</evidence>
<dbReference type="GO" id="GO:0050660">
    <property type="term" value="F:flavin adenine dinucleotide binding"/>
    <property type="evidence" value="ECO:0007669"/>
    <property type="project" value="InterPro"/>
</dbReference>
<dbReference type="RefSeq" id="WP_064009626.1">
    <property type="nucleotide sequence ID" value="NZ_LUUG01000093.1"/>
</dbReference>
<comment type="subcellular location">
    <subcellularLocation>
        <location evidence="1">Cell membrane</location>
        <topology evidence="1">Multi-pass membrane protein</topology>
    </subcellularLocation>
</comment>
<dbReference type="SUPFAM" id="SSF56176">
    <property type="entry name" value="FAD-binding/transporter-associated domain-like"/>
    <property type="match status" value="1"/>
</dbReference>
<gene>
    <name evidence="14" type="ORF">A1332_03335</name>
</gene>
<feature type="domain" description="CBS" evidence="12">
    <location>
        <begin position="208"/>
        <end position="268"/>
    </location>
</feature>
<keyword evidence="5" id="KW-0677">Repeat</keyword>
<feature type="domain" description="CBS" evidence="12">
    <location>
        <begin position="271"/>
        <end position="331"/>
    </location>
</feature>
<dbReference type="Gene3D" id="3.10.580.10">
    <property type="entry name" value="CBS-domain"/>
    <property type="match status" value="1"/>
</dbReference>
<comment type="similarity">
    <text evidence="2">Belongs to the UPF0053 family.</text>
</comment>
<dbReference type="InterPro" id="IPR016169">
    <property type="entry name" value="FAD-bd_PCMH_sub2"/>
</dbReference>
<dbReference type="SMART" id="SM00116">
    <property type="entry name" value="CBS"/>
    <property type="match status" value="2"/>
</dbReference>
<name>A0A177M6T7_METMH</name>
<proteinExistence type="inferred from homology"/>
<feature type="domain" description="CNNM transmembrane" evidence="13">
    <location>
        <begin position="2"/>
        <end position="198"/>
    </location>
</feature>
<evidence type="ECO:0000313" key="15">
    <source>
        <dbReference type="Proteomes" id="UP000078090"/>
    </source>
</evidence>
<evidence type="ECO:0000256" key="11">
    <source>
        <dbReference type="SAM" id="Phobius"/>
    </source>
</evidence>
<dbReference type="PANTHER" id="PTHR22777">
    <property type="entry name" value="HEMOLYSIN-RELATED"/>
    <property type="match status" value="1"/>
</dbReference>
<evidence type="ECO:0000256" key="9">
    <source>
        <dbReference type="PROSITE-ProRule" id="PRU00703"/>
    </source>
</evidence>
<keyword evidence="6 10" id="KW-1133">Transmembrane helix</keyword>
<dbReference type="CDD" id="cd04590">
    <property type="entry name" value="CBS_pair_CorC_HlyC_assoc"/>
    <property type="match status" value="1"/>
</dbReference>
<dbReference type="Pfam" id="PF00571">
    <property type="entry name" value="CBS"/>
    <property type="match status" value="2"/>
</dbReference>
<feature type="transmembrane region" description="Helical" evidence="11">
    <location>
        <begin position="62"/>
        <end position="87"/>
    </location>
</feature>
<feature type="transmembrane region" description="Helical" evidence="11">
    <location>
        <begin position="123"/>
        <end position="146"/>
    </location>
</feature>
<sequence>MNEISLSILFGILAALLIISAFFSGSETALMTLNRYRLQHLVKKNHKGAIKAHQLLKRPDRLLGLILLGNNFVNILASSLTTLIAIRVSGDNAIAPAIGLLTFGMLVFSEVTPKTLGALKPELLALLSSWIYIPLLKIFYPLVWVINSISSLLLWPFGIKSTSNTAIESLNKDELKSIVSDANHLPTRYQNMLLSILDLESASVTDIMTHRNEIVGIDLEESVEDIIEQLQNSPHTRLPVYKKNIDRVIGFLHLRTILAQISDPDFDKHNITNSLSKPFFIPASTSIHKQMQIFKAEKLRIGLVVDEYGDVQGLVTLDDLLQEIVGELVSEEPDIKMQKDGSYLVDAGVTIRELNRITHWDLPTEGPKTLNGLVIEYMETIPEPGTSVKLHGHIIEIIKRDENAIKLIKFNPKR</sequence>
<evidence type="ECO:0000259" key="12">
    <source>
        <dbReference type="PROSITE" id="PS51371"/>
    </source>
</evidence>
<dbReference type="Proteomes" id="UP000078090">
    <property type="component" value="Unassembled WGS sequence"/>
</dbReference>
<dbReference type="PANTHER" id="PTHR22777:SF32">
    <property type="entry name" value="UPF0053 INNER MEMBRANE PROTEIN YFJD"/>
    <property type="match status" value="1"/>
</dbReference>
<dbReference type="Gene3D" id="3.30.465.10">
    <property type="match status" value="1"/>
</dbReference>
<accession>A0A177M6T7</accession>
<evidence type="ECO:0000313" key="14">
    <source>
        <dbReference type="EMBL" id="OAI01085.1"/>
    </source>
</evidence>
<feature type="transmembrane region" description="Helical" evidence="11">
    <location>
        <begin position="6"/>
        <end position="25"/>
    </location>
</feature>
<dbReference type="SUPFAM" id="SSF54631">
    <property type="entry name" value="CBS-domain pair"/>
    <property type="match status" value="1"/>
</dbReference>
<dbReference type="Pfam" id="PF01595">
    <property type="entry name" value="CNNM"/>
    <property type="match status" value="1"/>
</dbReference>
<keyword evidence="4 10" id="KW-0812">Transmembrane</keyword>
<dbReference type="InterPro" id="IPR005170">
    <property type="entry name" value="Transptr-assoc_dom"/>
</dbReference>
<evidence type="ECO:0000256" key="1">
    <source>
        <dbReference type="ARBA" id="ARBA00004651"/>
    </source>
</evidence>
<feature type="transmembrane region" description="Helical" evidence="11">
    <location>
        <begin position="93"/>
        <end position="111"/>
    </location>
</feature>
<organism evidence="14 15">
    <name type="scientific">Methylomonas methanica</name>
    <dbReference type="NCBI Taxonomy" id="421"/>
    <lineage>
        <taxon>Bacteria</taxon>
        <taxon>Pseudomonadati</taxon>
        <taxon>Pseudomonadota</taxon>
        <taxon>Gammaproteobacteria</taxon>
        <taxon>Methylococcales</taxon>
        <taxon>Methylococcaceae</taxon>
        <taxon>Methylomonas</taxon>
    </lineage>
</organism>
<dbReference type="PROSITE" id="PS51371">
    <property type="entry name" value="CBS"/>
    <property type="match status" value="2"/>
</dbReference>
<evidence type="ECO:0000256" key="7">
    <source>
        <dbReference type="ARBA" id="ARBA00023122"/>
    </source>
</evidence>
<evidence type="ECO:0000259" key="13">
    <source>
        <dbReference type="PROSITE" id="PS51846"/>
    </source>
</evidence>
<dbReference type="InterPro" id="IPR000644">
    <property type="entry name" value="CBS_dom"/>
</dbReference>
<dbReference type="InterPro" id="IPR036318">
    <property type="entry name" value="FAD-bd_PCMH-like_sf"/>
</dbReference>
<dbReference type="Pfam" id="PF03471">
    <property type="entry name" value="CorC_HlyC"/>
    <property type="match status" value="1"/>
</dbReference>